<accession>A0ABU7ES64</accession>
<evidence type="ECO:0000256" key="2">
    <source>
        <dbReference type="ARBA" id="ARBA00022737"/>
    </source>
</evidence>
<dbReference type="Proteomes" id="UP001352852">
    <property type="component" value="Unassembled WGS sequence"/>
</dbReference>
<evidence type="ECO:0000313" key="5">
    <source>
        <dbReference type="Proteomes" id="UP001352852"/>
    </source>
</evidence>
<keyword evidence="1 3" id="KW-0853">WD repeat</keyword>
<proteinExistence type="predicted"/>
<dbReference type="PANTHER" id="PTHR46573">
    <property type="entry name" value="WD REPEAT, SAM AND U-BOX DOMAIN-CONTAINING PROTEIN 1"/>
    <property type="match status" value="1"/>
</dbReference>
<name>A0ABU7ES64_9TELE</name>
<evidence type="ECO:0000256" key="3">
    <source>
        <dbReference type="PROSITE-ProRule" id="PRU00221"/>
    </source>
</evidence>
<dbReference type="InterPro" id="IPR036322">
    <property type="entry name" value="WD40_repeat_dom_sf"/>
</dbReference>
<dbReference type="Gene3D" id="2.130.10.10">
    <property type="entry name" value="YVTN repeat-like/Quinoprotein amine dehydrogenase"/>
    <property type="match status" value="1"/>
</dbReference>
<evidence type="ECO:0000313" key="4">
    <source>
        <dbReference type="EMBL" id="MED6288954.1"/>
    </source>
</evidence>
<dbReference type="InterPro" id="IPR052085">
    <property type="entry name" value="WD-SAM-U-box"/>
</dbReference>
<reference evidence="4 5" key="1">
    <citation type="submission" date="2021-06" db="EMBL/GenBank/DDBJ databases">
        <authorList>
            <person name="Palmer J.M."/>
        </authorList>
    </citation>
    <scope>NUCLEOTIDE SEQUENCE [LARGE SCALE GENOMIC DNA]</scope>
    <source>
        <strain evidence="4 5">CL_MEX2019</strain>
        <tissue evidence="4">Muscle</tissue>
    </source>
</reference>
<dbReference type="Pfam" id="PF00400">
    <property type="entry name" value="WD40"/>
    <property type="match status" value="3"/>
</dbReference>
<dbReference type="SMART" id="SM00320">
    <property type="entry name" value="WD40"/>
    <property type="match status" value="3"/>
</dbReference>
<dbReference type="PROSITE" id="PS00678">
    <property type="entry name" value="WD_REPEATS_1"/>
    <property type="match status" value="1"/>
</dbReference>
<organism evidence="4 5">
    <name type="scientific">Characodon lateralis</name>
    <dbReference type="NCBI Taxonomy" id="208331"/>
    <lineage>
        <taxon>Eukaryota</taxon>
        <taxon>Metazoa</taxon>
        <taxon>Chordata</taxon>
        <taxon>Craniata</taxon>
        <taxon>Vertebrata</taxon>
        <taxon>Euteleostomi</taxon>
        <taxon>Actinopterygii</taxon>
        <taxon>Neopterygii</taxon>
        <taxon>Teleostei</taxon>
        <taxon>Neoteleostei</taxon>
        <taxon>Acanthomorphata</taxon>
        <taxon>Ovalentaria</taxon>
        <taxon>Atherinomorphae</taxon>
        <taxon>Cyprinodontiformes</taxon>
        <taxon>Goodeidae</taxon>
        <taxon>Characodon</taxon>
    </lineage>
</organism>
<dbReference type="EMBL" id="JAHUTJ010062499">
    <property type="protein sequence ID" value="MED6288954.1"/>
    <property type="molecule type" value="Genomic_DNA"/>
</dbReference>
<keyword evidence="2" id="KW-0677">Repeat</keyword>
<dbReference type="InterPro" id="IPR001680">
    <property type="entry name" value="WD40_rpt"/>
</dbReference>
<dbReference type="PANTHER" id="PTHR46573:SF1">
    <property type="entry name" value="WD REPEAT, SAM AND U-BOX DOMAIN-CONTAINING PROTEIN 1"/>
    <property type="match status" value="1"/>
</dbReference>
<sequence length="138" mass="14811">MTCNNRVSLTHTLRHHSDEVSCCALSSSLLVTCSIDKTLRVYNSADFTELPFSPLTGHGYGVHRSCFSSCGSYLLSCSTDVSTMVWSSETGELLSALEQPGRSALRVCELAPDSCLLLAGACDGTVALWDFLPRLSAV</sequence>
<gene>
    <name evidence="4" type="primary">WDSUB1_2</name>
    <name evidence="4" type="ORF">CHARACLAT_031506</name>
</gene>
<keyword evidence="5" id="KW-1185">Reference proteome</keyword>
<dbReference type="SUPFAM" id="SSF50978">
    <property type="entry name" value="WD40 repeat-like"/>
    <property type="match status" value="1"/>
</dbReference>
<evidence type="ECO:0000256" key="1">
    <source>
        <dbReference type="ARBA" id="ARBA00022574"/>
    </source>
</evidence>
<feature type="repeat" description="WD" evidence="3">
    <location>
        <begin position="55"/>
        <end position="96"/>
    </location>
</feature>
<dbReference type="PROSITE" id="PS50082">
    <property type="entry name" value="WD_REPEATS_2"/>
    <property type="match status" value="1"/>
</dbReference>
<comment type="caution">
    <text evidence="4">The sequence shown here is derived from an EMBL/GenBank/DDBJ whole genome shotgun (WGS) entry which is preliminary data.</text>
</comment>
<protein>
    <submittedName>
        <fullName evidence="4">WD repeat, SAM and U-box domain-containing protein 1</fullName>
    </submittedName>
</protein>
<dbReference type="InterPro" id="IPR015943">
    <property type="entry name" value="WD40/YVTN_repeat-like_dom_sf"/>
</dbReference>
<dbReference type="InterPro" id="IPR019775">
    <property type="entry name" value="WD40_repeat_CS"/>
</dbReference>